<accession>A0A2N5EIP1</accession>
<dbReference type="Gene3D" id="2.60.40.2520">
    <property type="entry name" value="CFA/I fimbrial subunit E, adhesin domain"/>
    <property type="match status" value="1"/>
</dbReference>
<evidence type="ECO:0000256" key="2">
    <source>
        <dbReference type="SAM" id="SignalP"/>
    </source>
</evidence>
<dbReference type="OrthoDB" id="6543917at2"/>
<organism evidence="3 4">
    <name type="scientific">Chimaeribacter arupi</name>
    <dbReference type="NCBI Taxonomy" id="2060066"/>
    <lineage>
        <taxon>Bacteria</taxon>
        <taxon>Pseudomonadati</taxon>
        <taxon>Pseudomonadota</taxon>
        <taxon>Gammaproteobacteria</taxon>
        <taxon>Enterobacterales</taxon>
        <taxon>Yersiniaceae</taxon>
        <taxon>Chimaeribacter</taxon>
    </lineage>
</organism>
<evidence type="ECO:0000313" key="4">
    <source>
        <dbReference type="Proteomes" id="UP000234626"/>
    </source>
</evidence>
<dbReference type="RefSeq" id="WP_072926931.1">
    <property type="nucleotide sequence ID" value="NZ_PJZI01000025.1"/>
</dbReference>
<name>A0A2N5EIP1_9GAMM</name>
<comment type="caution">
    <text evidence="3">The sequence shown here is derived from an EMBL/GenBank/DDBJ whole genome shotgun (WGS) entry which is preliminary data.</text>
</comment>
<dbReference type="InterPro" id="IPR010888">
    <property type="entry name" value="CblD"/>
</dbReference>
<dbReference type="Gene3D" id="2.60.40.2040">
    <property type="entry name" value="CFA/I fimbrial subunit E, pilin domain"/>
    <property type="match status" value="1"/>
</dbReference>
<evidence type="ECO:0000313" key="3">
    <source>
        <dbReference type="EMBL" id="PLR44785.1"/>
    </source>
</evidence>
<dbReference type="Pfam" id="PF07434">
    <property type="entry name" value="CblD"/>
    <property type="match status" value="1"/>
</dbReference>
<protein>
    <submittedName>
        <fullName evidence="3">CblD like pilus biogenesis initiator</fullName>
    </submittedName>
</protein>
<gene>
    <name evidence="3" type="ORF">CYR34_18695</name>
</gene>
<reference evidence="3 4" key="1">
    <citation type="submission" date="2017-12" db="EMBL/GenBank/DDBJ databases">
        <title>Characterization of six clinical isolates of Enterochimera gen. nov., a novel genus of the Yersiniaciae family and the three species Enterochimera arupensis sp. nov., Enterochimera coloradensis sp. nov, and Enterochimera californica sp. nov.</title>
        <authorList>
            <person name="Rossi A."/>
            <person name="Fisher M."/>
        </authorList>
    </citation>
    <scope>NUCLEOTIDE SEQUENCE [LARGE SCALE GENOMIC DNA]</scope>
    <source>
        <strain evidence="3 4">2016Iso1</strain>
    </source>
</reference>
<dbReference type="EMBL" id="PJZK01000025">
    <property type="protein sequence ID" value="PLR44785.1"/>
    <property type="molecule type" value="Genomic_DNA"/>
</dbReference>
<proteinExistence type="predicted"/>
<sequence>MKLFISGFFLWAVSLWGHAESSPPTSSALTIQRTFDRLSPPTEDISLWKQVLGGYDTEDPGKWNGNGWVCESNSDPAHGQCSPKLVWYASGETVLPLRFTEKRSGMRQVLNLRGYIQPYFVHTGCGTYGSKFQVYGAAAVGCQSGGGSSGAALTVWLPAAELARLPVGGLWQADLRLKLTNYFTDGRLADFTAHFQFDVVDPDHIEIFFPAFRTASPLVELDLRPQGAPDGSPTAQDITPLDMCLYDGYNANSTRYDVLLRDEGRPHNGRADSDFSIYREAAESDPDSPRDRIDYQVRLKNPESGELMPVVNNAQITWWEINKNLIRPVRLPSINYPVLCVPAPLLLVVPKFAVKDKNAGHYRGKMTVVFTPTTPTVN</sequence>
<dbReference type="AlphaFoldDB" id="A0A2N5EIP1"/>
<keyword evidence="2" id="KW-0732">Signal</keyword>
<feature type="chain" id="PRO_5014762632" evidence="2">
    <location>
        <begin position="20"/>
        <end position="378"/>
    </location>
</feature>
<evidence type="ECO:0000256" key="1">
    <source>
        <dbReference type="SAM" id="MobiDB-lite"/>
    </source>
</evidence>
<dbReference type="InterPro" id="IPR043037">
    <property type="entry name" value="CfaE_adhesin"/>
</dbReference>
<dbReference type="Proteomes" id="UP000234626">
    <property type="component" value="Unassembled WGS sequence"/>
</dbReference>
<keyword evidence="4" id="KW-1185">Reference proteome</keyword>
<feature type="signal peptide" evidence="2">
    <location>
        <begin position="1"/>
        <end position="19"/>
    </location>
</feature>
<feature type="region of interest" description="Disordered" evidence="1">
    <location>
        <begin position="271"/>
        <end position="291"/>
    </location>
</feature>